<comment type="caution">
    <text evidence="1">The sequence shown here is derived from an EMBL/GenBank/DDBJ whole genome shotgun (WGS) entry which is preliminary data.</text>
</comment>
<dbReference type="AlphaFoldDB" id="A0AAD5Z9G2"/>
<dbReference type="PANTHER" id="PTHR33428:SF10">
    <property type="entry name" value="CHLOROPHYLLASE-1"/>
    <property type="match status" value="1"/>
</dbReference>
<keyword evidence="2" id="KW-1185">Reference proteome</keyword>
<dbReference type="SUPFAM" id="SSF53474">
    <property type="entry name" value="alpha/beta-Hydrolases"/>
    <property type="match status" value="1"/>
</dbReference>
<dbReference type="GO" id="GO:0015996">
    <property type="term" value="P:chlorophyll catabolic process"/>
    <property type="evidence" value="ECO:0007669"/>
    <property type="project" value="TreeGrafter"/>
</dbReference>
<sequence>MALTVDKTNTTDASSLFETGKLNVTVLTVKAGNEASLPPKPVLIASPTDAGMYPVVLFVHGFFCQNKYYTQLLRHISSHGFIIVAPQLFTILPQSPTEDIKSVADVTNWLPIGLQSLLPTDVKPDFEKLALSGHSRGGHTSFSLALGHAQTTLKFTALIGIDPVAGTSKSSQLKPEILTDESKLDIPAMVIGSGLGEESINFMTPACAPKGVNHKEFYNKCSTPCYHFVVTKYGHMDMLDDNAFNLMTKCMCKNGKCRDIMRRCTAGITVAFLKAYTQKEAEYLDLIWSKPGLAPGELEPVDCCKE</sequence>
<evidence type="ECO:0000313" key="1">
    <source>
        <dbReference type="EMBL" id="KAJ3689316.1"/>
    </source>
</evidence>
<name>A0AAD5Z9G2_9POAL</name>
<dbReference type="GO" id="GO:0047746">
    <property type="term" value="F:chlorophyllase activity"/>
    <property type="evidence" value="ECO:0007669"/>
    <property type="project" value="TreeGrafter"/>
</dbReference>
<dbReference type="Gene3D" id="3.40.50.1820">
    <property type="entry name" value="alpha/beta hydrolase"/>
    <property type="match status" value="1"/>
</dbReference>
<evidence type="ECO:0000313" key="2">
    <source>
        <dbReference type="Proteomes" id="UP001210211"/>
    </source>
</evidence>
<gene>
    <name evidence="1" type="ORF">LUZ61_018480</name>
</gene>
<reference evidence="1 2" key="1">
    <citation type="journal article" date="2022" name="Cell">
        <title>Repeat-based holocentromeres influence genome architecture and karyotype evolution.</title>
        <authorList>
            <person name="Hofstatter P.G."/>
            <person name="Thangavel G."/>
            <person name="Lux T."/>
            <person name="Neumann P."/>
            <person name="Vondrak T."/>
            <person name="Novak P."/>
            <person name="Zhang M."/>
            <person name="Costa L."/>
            <person name="Castellani M."/>
            <person name="Scott A."/>
            <person name="Toegelov H."/>
            <person name="Fuchs J."/>
            <person name="Mata-Sucre Y."/>
            <person name="Dias Y."/>
            <person name="Vanzela A.L.L."/>
            <person name="Huettel B."/>
            <person name="Almeida C.C.S."/>
            <person name="Simkova H."/>
            <person name="Souza G."/>
            <person name="Pedrosa-Harand A."/>
            <person name="Macas J."/>
            <person name="Mayer K.F.X."/>
            <person name="Houben A."/>
            <person name="Marques A."/>
        </authorList>
    </citation>
    <scope>NUCLEOTIDE SEQUENCE [LARGE SCALE GENOMIC DNA]</scope>
    <source>
        <strain evidence="1">RhyTen1mFocal</strain>
    </source>
</reference>
<evidence type="ECO:0008006" key="3">
    <source>
        <dbReference type="Google" id="ProtNLM"/>
    </source>
</evidence>
<accession>A0AAD5Z9G2</accession>
<proteinExistence type="predicted"/>
<organism evidence="1 2">
    <name type="scientific">Rhynchospora tenuis</name>
    <dbReference type="NCBI Taxonomy" id="198213"/>
    <lineage>
        <taxon>Eukaryota</taxon>
        <taxon>Viridiplantae</taxon>
        <taxon>Streptophyta</taxon>
        <taxon>Embryophyta</taxon>
        <taxon>Tracheophyta</taxon>
        <taxon>Spermatophyta</taxon>
        <taxon>Magnoliopsida</taxon>
        <taxon>Liliopsida</taxon>
        <taxon>Poales</taxon>
        <taxon>Cyperaceae</taxon>
        <taxon>Cyperoideae</taxon>
        <taxon>Rhynchosporeae</taxon>
        <taxon>Rhynchospora</taxon>
    </lineage>
</organism>
<dbReference type="PANTHER" id="PTHR33428">
    <property type="entry name" value="CHLOROPHYLLASE-2, CHLOROPLASTIC"/>
    <property type="match status" value="1"/>
</dbReference>
<dbReference type="InterPro" id="IPR029058">
    <property type="entry name" value="AB_hydrolase_fold"/>
</dbReference>
<protein>
    <recommendedName>
        <fullName evidence="3">Chlorophyllase</fullName>
    </recommendedName>
</protein>
<dbReference type="Proteomes" id="UP001210211">
    <property type="component" value="Unassembled WGS sequence"/>
</dbReference>
<dbReference type="Pfam" id="PF07224">
    <property type="entry name" value="Chlorophyllase"/>
    <property type="match status" value="1"/>
</dbReference>
<dbReference type="InterPro" id="IPR017395">
    <property type="entry name" value="Chlorophyllase-like"/>
</dbReference>
<dbReference type="EMBL" id="JAMRDG010000002">
    <property type="protein sequence ID" value="KAJ3689316.1"/>
    <property type="molecule type" value="Genomic_DNA"/>
</dbReference>